<dbReference type="GO" id="GO:0003995">
    <property type="term" value="F:acyl-CoA dehydrogenase activity"/>
    <property type="evidence" value="ECO:0007669"/>
    <property type="project" value="InterPro"/>
</dbReference>
<dbReference type="InterPro" id="IPR037069">
    <property type="entry name" value="AcylCoA_DH/ox_N_sf"/>
</dbReference>
<dbReference type="PANTHER" id="PTHR43884">
    <property type="entry name" value="ACYL-COA DEHYDROGENASE"/>
    <property type="match status" value="1"/>
</dbReference>
<comment type="similarity">
    <text evidence="3 8">Belongs to the acyl-CoA dehydrogenase family.</text>
</comment>
<evidence type="ECO:0000256" key="2">
    <source>
        <dbReference type="ARBA" id="ARBA00005109"/>
    </source>
</evidence>
<dbReference type="PROSITE" id="PS00072">
    <property type="entry name" value="ACYL_COA_DH_1"/>
    <property type="match status" value="1"/>
</dbReference>
<evidence type="ECO:0000313" key="12">
    <source>
        <dbReference type="EMBL" id="MBI3126562.1"/>
    </source>
</evidence>
<dbReference type="FunFam" id="2.40.110.10:FF:000001">
    <property type="entry name" value="Acyl-CoA dehydrogenase, mitochondrial"/>
    <property type="match status" value="1"/>
</dbReference>
<evidence type="ECO:0000256" key="8">
    <source>
        <dbReference type="RuleBase" id="RU362125"/>
    </source>
</evidence>
<gene>
    <name evidence="12" type="ORF">HYZ11_03045</name>
</gene>
<dbReference type="GO" id="GO:0009083">
    <property type="term" value="P:branched-chain amino acid catabolic process"/>
    <property type="evidence" value="ECO:0007669"/>
    <property type="project" value="UniProtKB-KW"/>
</dbReference>
<dbReference type="InterPro" id="IPR009075">
    <property type="entry name" value="AcylCo_DH/oxidase_C"/>
</dbReference>
<evidence type="ECO:0000259" key="10">
    <source>
        <dbReference type="Pfam" id="PF02770"/>
    </source>
</evidence>
<dbReference type="PROSITE" id="PS00073">
    <property type="entry name" value="ACYL_COA_DH_2"/>
    <property type="match status" value="1"/>
</dbReference>
<evidence type="ECO:0000256" key="7">
    <source>
        <dbReference type="ARBA" id="ARBA00023002"/>
    </source>
</evidence>
<dbReference type="Pfam" id="PF02770">
    <property type="entry name" value="Acyl-CoA_dh_M"/>
    <property type="match status" value="1"/>
</dbReference>
<dbReference type="EMBL" id="JACPUR010000004">
    <property type="protein sequence ID" value="MBI3126562.1"/>
    <property type="molecule type" value="Genomic_DNA"/>
</dbReference>
<dbReference type="FunFam" id="1.20.140.10:FF:000001">
    <property type="entry name" value="Acyl-CoA dehydrogenase"/>
    <property type="match status" value="1"/>
</dbReference>
<dbReference type="Proteomes" id="UP000782312">
    <property type="component" value="Unassembled WGS sequence"/>
</dbReference>
<accession>A0A932HWL1</accession>
<dbReference type="InterPro" id="IPR009100">
    <property type="entry name" value="AcylCoA_DH/oxidase_NM_dom_sf"/>
</dbReference>
<evidence type="ECO:0000256" key="5">
    <source>
        <dbReference type="ARBA" id="ARBA00022630"/>
    </source>
</evidence>
<dbReference type="Gene3D" id="2.40.110.10">
    <property type="entry name" value="Butyryl-CoA Dehydrogenase, subunit A, domain 2"/>
    <property type="match status" value="1"/>
</dbReference>
<reference evidence="12" key="1">
    <citation type="submission" date="2020-07" db="EMBL/GenBank/DDBJ databases">
        <title>Huge and variable diversity of episymbiotic CPR bacteria and DPANN archaea in groundwater ecosystems.</title>
        <authorList>
            <person name="He C.Y."/>
            <person name="Keren R."/>
            <person name="Whittaker M."/>
            <person name="Farag I.F."/>
            <person name="Doudna J."/>
            <person name="Cate J.H.D."/>
            <person name="Banfield J.F."/>
        </authorList>
    </citation>
    <scope>NUCLEOTIDE SEQUENCE</scope>
    <source>
        <strain evidence="12">NC_groundwater_763_Ag_S-0.2um_68_21</strain>
    </source>
</reference>
<evidence type="ECO:0000313" key="13">
    <source>
        <dbReference type="Proteomes" id="UP000782312"/>
    </source>
</evidence>
<keyword evidence="7 8" id="KW-0560">Oxidoreductase</keyword>
<keyword evidence="4" id="KW-0101">Branched-chain amino acid catabolism</keyword>
<dbReference type="InterPro" id="IPR006091">
    <property type="entry name" value="Acyl-CoA_Oxase/DH_mid-dom"/>
</dbReference>
<dbReference type="AlphaFoldDB" id="A0A932HWL1"/>
<dbReference type="GO" id="GO:0050660">
    <property type="term" value="F:flavin adenine dinucleotide binding"/>
    <property type="evidence" value="ECO:0007669"/>
    <property type="project" value="InterPro"/>
</dbReference>
<evidence type="ECO:0000256" key="3">
    <source>
        <dbReference type="ARBA" id="ARBA00009347"/>
    </source>
</evidence>
<feature type="domain" description="Acyl-CoA dehydrogenase/oxidase N-terminal" evidence="11">
    <location>
        <begin position="1"/>
        <end position="103"/>
    </location>
</feature>
<dbReference type="PANTHER" id="PTHR43884:SF12">
    <property type="entry name" value="ISOVALERYL-COA DEHYDROGENASE, MITOCHONDRIAL-RELATED"/>
    <property type="match status" value="1"/>
</dbReference>
<evidence type="ECO:0000259" key="9">
    <source>
        <dbReference type="Pfam" id="PF00441"/>
    </source>
</evidence>
<evidence type="ECO:0000256" key="4">
    <source>
        <dbReference type="ARBA" id="ARBA00022456"/>
    </source>
</evidence>
<evidence type="ECO:0000259" key="11">
    <source>
        <dbReference type="Pfam" id="PF02771"/>
    </source>
</evidence>
<dbReference type="Gene3D" id="1.10.540.10">
    <property type="entry name" value="Acyl-CoA dehydrogenase/oxidase, N-terminal domain"/>
    <property type="match status" value="1"/>
</dbReference>
<sequence length="369" mass="40646">MVKDFVDREVRPVAMEYELADEYPEPLARKMRELGFFGFTIPERYGGGGMDEVCYAILMEELSVGWMSLGGILGTHMMTAWMILNYGTEEQKSTYLPRMATGEWHSGMALTEPGSGSDAAALKTSARKEADCWVVNGTKMFISNAGHGTMFSTFVRTDPSLPKAKGISCLLVHKGAPGFKVGRHLKKLGYRGIRTSELIFQDARVPLENLLGKENEGFPMIMSALEGGRINVAARSVGLARAAFEDSVRYAQQRETFGKPLAQHQLIAAKLAEMATRIEASKLLTYQAASLKAAGKRSDLEAGMAKFFASETAEFCASEAIQVHGGMGFIQELPVERYFRDCKLLTVGEGSNEIQRLIIARRLLEKYPA</sequence>
<dbReference type="FunFam" id="1.10.540.10:FF:000002">
    <property type="entry name" value="Acyl-CoA dehydrogenase FadE19"/>
    <property type="match status" value="1"/>
</dbReference>
<comment type="caution">
    <text evidence="12">The sequence shown here is derived from an EMBL/GenBank/DDBJ whole genome shotgun (WGS) entry which is preliminary data.</text>
</comment>
<organism evidence="12 13">
    <name type="scientific">Tectimicrobiota bacterium</name>
    <dbReference type="NCBI Taxonomy" id="2528274"/>
    <lineage>
        <taxon>Bacteria</taxon>
        <taxon>Pseudomonadati</taxon>
        <taxon>Nitrospinota/Tectimicrobiota group</taxon>
        <taxon>Candidatus Tectimicrobiota</taxon>
    </lineage>
</organism>
<evidence type="ECO:0000256" key="6">
    <source>
        <dbReference type="ARBA" id="ARBA00022827"/>
    </source>
</evidence>
<proteinExistence type="inferred from homology"/>
<dbReference type="PIRSF" id="PIRSF016578">
    <property type="entry name" value="HsaA"/>
    <property type="match status" value="1"/>
</dbReference>
<dbReference type="Gene3D" id="1.20.140.10">
    <property type="entry name" value="Butyryl-CoA Dehydrogenase, subunit A, domain 3"/>
    <property type="match status" value="1"/>
</dbReference>
<dbReference type="InterPro" id="IPR036250">
    <property type="entry name" value="AcylCo_DH-like_C"/>
</dbReference>
<dbReference type="Pfam" id="PF02771">
    <property type="entry name" value="Acyl-CoA_dh_N"/>
    <property type="match status" value="1"/>
</dbReference>
<dbReference type="InterPro" id="IPR046373">
    <property type="entry name" value="Acyl-CoA_Oxase/DH_mid-dom_sf"/>
</dbReference>
<keyword evidence="6 8" id="KW-0274">FAD</keyword>
<comment type="pathway">
    <text evidence="2">Amino-acid degradation; L-valine degradation.</text>
</comment>
<feature type="domain" description="Acyl-CoA dehydrogenase/oxidase C-terminal" evidence="9">
    <location>
        <begin position="215"/>
        <end position="364"/>
    </location>
</feature>
<protein>
    <submittedName>
        <fullName evidence="12">Acyl-CoA dehydrogenase family protein</fullName>
    </submittedName>
</protein>
<dbReference type="Pfam" id="PF00441">
    <property type="entry name" value="Acyl-CoA_dh_1"/>
    <property type="match status" value="1"/>
</dbReference>
<dbReference type="InterPro" id="IPR006089">
    <property type="entry name" value="Acyl-CoA_DH_CS"/>
</dbReference>
<keyword evidence="5 8" id="KW-0285">Flavoprotein</keyword>
<comment type="cofactor">
    <cofactor evidence="1 8">
        <name>FAD</name>
        <dbReference type="ChEBI" id="CHEBI:57692"/>
    </cofactor>
</comment>
<name>A0A932HWL1_UNCTE</name>
<dbReference type="SUPFAM" id="SSF56645">
    <property type="entry name" value="Acyl-CoA dehydrogenase NM domain-like"/>
    <property type="match status" value="1"/>
</dbReference>
<dbReference type="InterPro" id="IPR013786">
    <property type="entry name" value="AcylCoA_DH/ox_N"/>
</dbReference>
<dbReference type="SUPFAM" id="SSF47203">
    <property type="entry name" value="Acyl-CoA dehydrogenase C-terminal domain-like"/>
    <property type="match status" value="1"/>
</dbReference>
<feature type="domain" description="Acyl-CoA oxidase/dehydrogenase middle" evidence="10">
    <location>
        <begin position="108"/>
        <end position="202"/>
    </location>
</feature>
<evidence type="ECO:0000256" key="1">
    <source>
        <dbReference type="ARBA" id="ARBA00001974"/>
    </source>
</evidence>